<dbReference type="SMART" id="SM00086">
    <property type="entry name" value="PAC"/>
    <property type="match status" value="2"/>
</dbReference>
<dbReference type="InterPro" id="IPR035965">
    <property type="entry name" value="PAS-like_dom_sf"/>
</dbReference>
<dbReference type="STRING" id="1122252.SAMN05660443_2680"/>
<reference evidence="7 8" key="1">
    <citation type="submission" date="2016-10" db="EMBL/GenBank/DDBJ databases">
        <authorList>
            <person name="de Groot N.N."/>
        </authorList>
    </citation>
    <scope>NUCLEOTIDE SEQUENCE [LARGE SCALE GENOMIC DNA]</scope>
    <source>
        <strain evidence="7 8">DSM 18438</strain>
    </source>
</reference>
<evidence type="ECO:0000256" key="1">
    <source>
        <dbReference type="ARBA" id="ARBA00012282"/>
    </source>
</evidence>
<dbReference type="PROSITE" id="PS50887">
    <property type="entry name" value="GGDEF"/>
    <property type="match status" value="1"/>
</dbReference>
<gene>
    <name evidence="7" type="ORF">SAMN05660443_2680</name>
</gene>
<dbReference type="InterPro" id="IPR001610">
    <property type="entry name" value="PAC"/>
</dbReference>
<dbReference type="InterPro" id="IPR052155">
    <property type="entry name" value="Biofilm_reg_signaling"/>
</dbReference>
<dbReference type="SUPFAM" id="SSF55073">
    <property type="entry name" value="Nucleotide cyclase"/>
    <property type="match status" value="1"/>
</dbReference>
<dbReference type="SMART" id="SM00052">
    <property type="entry name" value="EAL"/>
    <property type="match status" value="1"/>
</dbReference>
<dbReference type="CDD" id="cd01948">
    <property type="entry name" value="EAL"/>
    <property type="match status" value="1"/>
</dbReference>
<protein>
    <recommendedName>
        <fullName evidence="1">cyclic-guanylate-specific phosphodiesterase</fullName>
        <ecNumber evidence="1">3.1.4.52</ecNumber>
    </recommendedName>
</protein>
<dbReference type="GO" id="GO:0006355">
    <property type="term" value="P:regulation of DNA-templated transcription"/>
    <property type="evidence" value="ECO:0007669"/>
    <property type="project" value="InterPro"/>
</dbReference>
<dbReference type="Gene3D" id="3.30.450.20">
    <property type="entry name" value="PAS domain"/>
    <property type="match status" value="2"/>
</dbReference>
<dbReference type="CDD" id="cd00130">
    <property type="entry name" value="PAS"/>
    <property type="match status" value="2"/>
</dbReference>
<dbReference type="Pfam" id="PF00990">
    <property type="entry name" value="GGDEF"/>
    <property type="match status" value="1"/>
</dbReference>
<dbReference type="InterPro" id="IPR013767">
    <property type="entry name" value="PAS_fold"/>
</dbReference>
<dbReference type="Pfam" id="PF00563">
    <property type="entry name" value="EAL"/>
    <property type="match status" value="1"/>
</dbReference>
<dbReference type="SUPFAM" id="SSF141868">
    <property type="entry name" value="EAL domain-like"/>
    <property type="match status" value="1"/>
</dbReference>
<dbReference type="InterPro" id="IPR029787">
    <property type="entry name" value="Nucleotide_cyclase"/>
</dbReference>
<dbReference type="NCBIfam" id="TIGR00229">
    <property type="entry name" value="sensory_box"/>
    <property type="match status" value="1"/>
</dbReference>
<dbReference type="CDD" id="cd01949">
    <property type="entry name" value="GGDEF"/>
    <property type="match status" value="1"/>
</dbReference>
<dbReference type="NCBIfam" id="TIGR00254">
    <property type="entry name" value="GGDEF"/>
    <property type="match status" value="1"/>
</dbReference>
<dbReference type="PROSITE" id="PS50113">
    <property type="entry name" value="PAC"/>
    <property type="match status" value="1"/>
</dbReference>
<dbReference type="GO" id="GO:0071111">
    <property type="term" value="F:cyclic-guanylate-specific phosphodiesterase activity"/>
    <property type="evidence" value="ECO:0007669"/>
    <property type="project" value="UniProtKB-EC"/>
</dbReference>
<dbReference type="OrthoDB" id="6168558at2"/>
<dbReference type="PANTHER" id="PTHR44757:SF2">
    <property type="entry name" value="BIOFILM ARCHITECTURE MAINTENANCE PROTEIN MBAA"/>
    <property type="match status" value="1"/>
</dbReference>
<dbReference type="SMART" id="SM00267">
    <property type="entry name" value="GGDEF"/>
    <property type="match status" value="1"/>
</dbReference>
<dbReference type="InterPro" id="IPR001633">
    <property type="entry name" value="EAL_dom"/>
</dbReference>
<dbReference type="PROSITE" id="PS50112">
    <property type="entry name" value="PAS"/>
    <property type="match status" value="2"/>
</dbReference>
<dbReference type="InterPro" id="IPR000160">
    <property type="entry name" value="GGDEF_dom"/>
</dbReference>
<dbReference type="InterPro" id="IPR043128">
    <property type="entry name" value="Rev_trsase/Diguanyl_cyclase"/>
</dbReference>
<evidence type="ECO:0000259" key="3">
    <source>
        <dbReference type="PROSITE" id="PS50112"/>
    </source>
</evidence>
<dbReference type="SUPFAM" id="SSF55785">
    <property type="entry name" value="PYP-like sensor domain (PAS domain)"/>
    <property type="match status" value="2"/>
</dbReference>
<dbReference type="Proteomes" id="UP000199058">
    <property type="component" value="Unassembled WGS sequence"/>
</dbReference>
<evidence type="ECO:0000259" key="5">
    <source>
        <dbReference type="PROSITE" id="PS50883"/>
    </source>
</evidence>
<dbReference type="InterPro" id="IPR000700">
    <property type="entry name" value="PAS-assoc_C"/>
</dbReference>
<evidence type="ECO:0000256" key="2">
    <source>
        <dbReference type="ARBA" id="ARBA00022636"/>
    </source>
</evidence>
<dbReference type="InterPro" id="IPR035919">
    <property type="entry name" value="EAL_sf"/>
</dbReference>
<evidence type="ECO:0000259" key="6">
    <source>
        <dbReference type="PROSITE" id="PS50887"/>
    </source>
</evidence>
<keyword evidence="2" id="KW-0973">c-di-GMP</keyword>
<feature type="domain" description="PAS" evidence="3">
    <location>
        <begin position="5"/>
        <end position="78"/>
    </location>
</feature>
<feature type="domain" description="PAS" evidence="3">
    <location>
        <begin position="131"/>
        <end position="177"/>
    </location>
</feature>
<feature type="domain" description="PAC" evidence="4">
    <location>
        <begin position="204"/>
        <end position="256"/>
    </location>
</feature>
<dbReference type="InterPro" id="IPR000014">
    <property type="entry name" value="PAS"/>
</dbReference>
<keyword evidence="8" id="KW-1185">Reference proteome</keyword>
<dbReference type="SMART" id="SM00091">
    <property type="entry name" value="PAS"/>
    <property type="match status" value="2"/>
</dbReference>
<dbReference type="RefSeq" id="WP_091964693.1">
    <property type="nucleotide sequence ID" value="NZ_FOLH01000006.1"/>
</dbReference>
<dbReference type="Pfam" id="PF00989">
    <property type="entry name" value="PAS"/>
    <property type="match status" value="1"/>
</dbReference>
<dbReference type="PANTHER" id="PTHR44757">
    <property type="entry name" value="DIGUANYLATE CYCLASE DGCP"/>
    <property type="match status" value="1"/>
</dbReference>
<dbReference type="EMBL" id="FOLH01000006">
    <property type="protein sequence ID" value="SFC45016.1"/>
    <property type="molecule type" value="Genomic_DNA"/>
</dbReference>
<name>A0A1I1J984_9GAMM</name>
<sequence length="685" mass="77296">MSFVNSSRQQAILDAAGELILTIDINQELLFVNPSARRLLAIPEDLKIEGSKLHVKDFYDADVYQQLDQQVFPALMNGEGRWEGELLFRSLDGKDLPVRMTIILHKNEKGVPLWITGIGHDLSRSKRLEAQRRLAKTAFDNAIEGIIVTDGYARIQHVNSAFTEITGYQPDEVMGRTPKMLRSNHHDQAFYDAIWQSIADADCWQGEVWNRRKDGSVYLQWLSINCVRNSRGVIENYVSIFHDLTEMRAKDAKIQHLAHHDPLTGLGNRYLLGERLNHAIRQARRQQERLALLTLDLGHIQLINDSLGHTYCDRLIHVQGSKLLKLVRDEDTLVRIGADEFAILVEDFQSVHDISQLADDIKKQLQQEIDLVEHRVTLSPSIGAAFFPEDGDTADLLMINAQAALLEAKKAGRDTFRFFDQKMSREARDKLQLEQALRTAIRSGGLSLNFQPKVDLSNGQVFGAEALLRWTHPEMGPISPSVFIPLAEDSGLIVDIGSWVMHKTCETLVAWRKAGLALPRIAVNISVQQLEQDDFAGWLEELLASYQLDLQLLELEITETGLMKNEKRALLSLARLQAKGFRIALDDFGTGYSSLSYLRKLPLSTLKIDRSFIQDMSLDRVSLSIVNTIIQLAKDLSLDLVAEGVEDFGQAEQLMKLGCQHAQGFHFYRPMAEDKFTQLLAASNS</sequence>
<proteinExistence type="predicted"/>
<organism evidence="7 8">
    <name type="scientific">Marinospirillum celere</name>
    <dbReference type="NCBI Taxonomy" id="1122252"/>
    <lineage>
        <taxon>Bacteria</taxon>
        <taxon>Pseudomonadati</taxon>
        <taxon>Pseudomonadota</taxon>
        <taxon>Gammaproteobacteria</taxon>
        <taxon>Oceanospirillales</taxon>
        <taxon>Oceanospirillaceae</taxon>
        <taxon>Marinospirillum</taxon>
    </lineage>
</organism>
<dbReference type="Pfam" id="PF13426">
    <property type="entry name" value="PAS_9"/>
    <property type="match status" value="1"/>
</dbReference>
<evidence type="ECO:0000313" key="7">
    <source>
        <dbReference type="EMBL" id="SFC45016.1"/>
    </source>
</evidence>
<dbReference type="Gene3D" id="3.20.20.450">
    <property type="entry name" value="EAL domain"/>
    <property type="match status" value="1"/>
</dbReference>
<dbReference type="PROSITE" id="PS50883">
    <property type="entry name" value="EAL"/>
    <property type="match status" value="1"/>
</dbReference>
<dbReference type="FunFam" id="3.20.20.450:FF:000001">
    <property type="entry name" value="Cyclic di-GMP phosphodiesterase yahA"/>
    <property type="match status" value="1"/>
</dbReference>
<dbReference type="Gene3D" id="3.30.70.270">
    <property type="match status" value="1"/>
</dbReference>
<feature type="domain" description="EAL" evidence="5">
    <location>
        <begin position="430"/>
        <end position="684"/>
    </location>
</feature>
<evidence type="ECO:0000313" key="8">
    <source>
        <dbReference type="Proteomes" id="UP000199058"/>
    </source>
</evidence>
<accession>A0A1I1J984</accession>
<evidence type="ECO:0000259" key="4">
    <source>
        <dbReference type="PROSITE" id="PS50113"/>
    </source>
</evidence>
<dbReference type="AlphaFoldDB" id="A0A1I1J984"/>
<dbReference type="EC" id="3.1.4.52" evidence="1"/>
<feature type="domain" description="GGDEF" evidence="6">
    <location>
        <begin position="288"/>
        <end position="421"/>
    </location>
</feature>